<dbReference type="RefSeq" id="WP_330151214.1">
    <property type="nucleotide sequence ID" value="NZ_JAUZMZ010000024.1"/>
</dbReference>
<dbReference type="NCBIfam" id="TIGR00026">
    <property type="entry name" value="hi_GC_TIGR00026"/>
    <property type="match status" value="1"/>
</dbReference>
<sequence>MNPLRHVAIRLGAQSWLPRYARYIIAADESLQKLSGGRLALLALAGLPELVLTVRGRKTGEPRTTPLLCVPHAGGWLVAGSNWGHPRTPAWVYNLREADEATVTFGGRSTTVSVRVAEGAEREQLWREMVTVWPNYDRYAERTDRQIPLFVLTPRS</sequence>
<dbReference type="InterPro" id="IPR004378">
    <property type="entry name" value="F420H2_quin_Rdtase"/>
</dbReference>
<comment type="catalytic activity">
    <reaction evidence="2">
        <text>oxidized coenzyme F420-(gamma-L-Glu)(n) + a quinol + H(+) = reduced coenzyme F420-(gamma-L-Glu)(n) + a quinone</text>
        <dbReference type="Rhea" id="RHEA:39663"/>
        <dbReference type="Rhea" id="RHEA-COMP:12939"/>
        <dbReference type="Rhea" id="RHEA-COMP:14378"/>
        <dbReference type="ChEBI" id="CHEBI:15378"/>
        <dbReference type="ChEBI" id="CHEBI:24646"/>
        <dbReference type="ChEBI" id="CHEBI:132124"/>
        <dbReference type="ChEBI" id="CHEBI:133980"/>
        <dbReference type="ChEBI" id="CHEBI:139511"/>
    </reaction>
</comment>
<evidence type="ECO:0000313" key="3">
    <source>
        <dbReference type="EMBL" id="MEE2031779.1"/>
    </source>
</evidence>
<dbReference type="Proteomes" id="UP001331936">
    <property type="component" value="Unassembled WGS sequence"/>
</dbReference>
<keyword evidence="4" id="KW-1185">Reference proteome</keyword>
<reference evidence="3 4" key="1">
    <citation type="submission" date="2023-08" db="EMBL/GenBank/DDBJ databases">
        <authorList>
            <person name="Girao M."/>
            <person name="Carvalho M.F."/>
        </authorList>
    </citation>
    <scope>NUCLEOTIDE SEQUENCE [LARGE SCALE GENOMIC DNA]</scope>
    <source>
        <strain evidence="3 4">CC-R104</strain>
    </source>
</reference>
<dbReference type="PANTHER" id="PTHR39428:SF1">
    <property type="entry name" value="F420H(2)-DEPENDENT QUINONE REDUCTASE RV1261C"/>
    <property type="match status" value="1"/>
</dbReference>
<evidence type="ECO:0000256" key="2">
    <source>
        <dbReference type="ARBA" id="ARBA00049106"/>
    </source>
</evidence>
<dbReference type="Gene3D" id="2.30.110.10">
    <property type="entry name" value="Electron Transport, Fmn-binding Protein, Chain A"/>
    <property type="match status" value="1"/>
</dbReference>
<evidence type="ECO:0000256" key="1">
    <source>
        <dbReference type="ARBA" id="ARBA00008710"/>
    </source>
</evidence>
<dbReference type="PANTHER" id="PTHR39428">
    <property type="entry name" value="F420H(2)-DEPENDENT QUINONE REDUCTASE RV1261C"/>
    <property type="match status" value="1"/>
</dbReference>
<evidence type="ECO:0000313" key="4">
    <source>
        <dbReference type="Proteomes" id="UP001331936"/>
    </source>
</evidence>
<comment type="caution">
    <text evidence="3">The sequence shown here is derived from an EMBL/GenBank/DDBJ whole genome shotgun (WGS) entry which is preliminary data.</text>
</comment>
<organism evidence="3 4">
    <name type="scientific">Rhodococcus chondri</name>
    <dbReference type="NCBI Taxonomy" id="3065941"/>
    <lineage>
        <taxon>Bacteria</taxon>
        <taxon>Bacillati</taxon>
        <taxon>Actinomycetota</taxon>
        <taxon>Actinomycetes</taxon>
        <taxon>Mycobacteriales</taxon>
        <taxon>Nocardiaceae</taxon>
        <taxon>Rhodococcus</taxon>
    </lineage>
</organism>
<gene>
    <name evidence="3" type="ORF">Q8814_06565</name>
</gene>
<accession>A0ABU7JPG1</accession>
<dbReference type="EMBL" id="JAUZMZ010000024">
    <property type="protein sequence ID" value="MEE2031779.1"/>
    <property type="molecule type" value="Genomic_DNA"/>
</dbReference>
<dbReference type="SUPFAM" id="SSF50475">
    <property type="entry name" value="FMN-binding split barrel"/>
    <property type="match status" value="1"/>
</dbReference>
<dbReference type="Pfam" id="PF04075">
    <property type="entry name" value="F420H2_quin_red"/>
    <property type="match status" value="1"/>
</dbReference>
<name>A0ABU7JPG1_9NOCA</name>
<protein>
    <submittedName>
        <fullName evidence="3">Nitroreductase family deazaflavin-dependent oxidoreductase</fullName>
    </submittedName>
</protein>
<proteinExistence type="inferred from homology"/>
<dbReference type="InterPro" id="IPR012349">
    <property type="entry name" value="Split_barrel_FMN-bd"/>
</dbReference>
<comment type="similarity">
    <text evidence="1">Belongs to the F420H(2)-dependent quinone reductase family.</text>
</comment>